<dbReference type="PANTHER" id="PTHR43649">
    <property type="entry name" value="ARABINOSE-BINDING PROTEIN-RELATED"/>
    <property type="match status" value="1"/>
</dbReference>
<evidence type="ECO:0000313" key="3">
    <source>
        <dbReference type="Proteomes" id="UP000549971"/>
    </source>
</evidence>
<dbReference type="PANTHER" id="PTHR43649:SF12">
    <property type="entry name" value="DIACETYLCHITOBIOSE BINDING PROTEIN DASA"/>
    <property type="match status" value="1"/>
</dbReference>
<dbReference type="PROSITE" id="PS51318">
    <property type="entry name" value="TAT"/>
    <property type="match status" value="1"/>
</dbReference>
<organism evidence="2 3">
    <name type="scientific">Kribbella italica</name>
    <dbReference type="NCBI Taxonomy" id="1540520"/>
    <lineage>
        <taxon>Bacteria</taxon>
        <taxon>Bacillati</taxon>
        <taxon>Actinomycetota</taxon>
        <taxon>Actinomycetes</taxon>
        <taxon>Propionibacteriales</taxon>
        <taxon>Kribbellaceae</taxon>
        <taxon>Kribbella</taxon>
    </lineage>
</organism>
<sequence>MLPTLSRRRLLALAASGAASTALASCSSPFDDTTRGGGRVLEFTTFYTGGDGGLMQTIVDRYNRTQDAVTIRFSSPAYGGDYLTKILTASLAGAPPAIVALHSYEIPPLQRFLHAIELGDLGLSTDDFIDGTWQLGQIDNQLYGVTMSTGPQALGYNRQLFAKAGLDPDKPPTTAAEFLATAQALKKIGPWGFVRESGVWMPWLSLNWQAGGDLIDDRSRALFASDAGIEAAHFEQDLVHKYKVEPQQLITGVQVGQLFSDQKVGMTFTFPWGLAQLLKTNKDRGTELDVAPLPQFFDGPRAVVATSHIYCIPKQRDNDDWIRTEAQKFIGWLVREGSVDWAGAQAPAAKAAVAPVAASKDPLLRKMSVFIDQARHARFAPYAYRWNQAYQYLNDAMDDVVYQGAKVEDELRRAAARATVTMKEPS</sequence>
<dbReference type="InterPro" id="IPR006311">
    <property type="entry name" value="TAT_signal"/>
</dbReference>
<dbReference type="InterPro" id="IPR006059">
    <property type="entry name" value="SBP"/>
</dbReference>
<feature type="chain" id="PRO_5030668988" evidence="1">
    <location>
        <begin position="25"/>
        <end position="426"/>
    </location>
</feature>
<dbReference type="PROSITE" id="PS51257">
    <property type="entry name" value="PROKAR_LIPOPROTEIN"/>
    <property type="match status" value="1"/>
</dbReference>
<dbReference type="Pfam" id="PF01547">
    <property type="entry name" value="SBP_bac_1"/>
    <property type="match status" value="1"/>
</dbReference>
<dbReference type="RefSeq" id="WP_184795912.1">
    <property type="nucleotide sequence ID" value="NZ_JACHMY010000001.1"/>
</dbReference>
<keyword evidence="3" id="KW-1185">Reference proteome</keyword>
<proteinExistence type="predicted"/>
<accession>A0A7W9J689</accession>
<keyword evidence="1" id="KW-0732">Signal</keyword>
<dbReference type="Proteomes" id="UP000549971">
    <property type="component" value="Unassembled WGS sequence"/>
</dbReference>
<keyword evidence="2" id="KW-0762">Sugar transport</keyword>
<dbReference type="Gene3D" id="3.40.190.10">
    <property type="entry name" value="Periplasmic binding protein-like II"/>
    <property type="match status" value="1"/>
</dbReference>
<evidence type="ECO:0000256" key="1">
    <source>
        <dbReference type="SAM" id="SignalP"/>
    </source>
</evidence>
<reference evidence="2 3" key="1">
    <citation type="submission" date="2020-08" db="EMBL/GenBank/DDBJ databases">
        <title>Sequencing the genomes of 1000 actinobacteria strains.</title>
        <authorList>
            <person name="Klenk H.-P."/>
        </authorList>
    </citation>
    <scope>NUCLEOTIDE SEQUENCE [LARGE SCALE GENOMIC DNA]</scope>
    <source>
        <strain evidence="2 3">DSM 28967</strain>
    </source>
</reference>
<comment type="caution">
    <text evidence="2">The sequence shown here is derived from an EMBL/GenBank/DDBJ whole genome shotgun (WGS) entry which is preliminary data.</text>
</comment>
<dbReference type="InterPro" id="IPR050490">
    <property type="entry name" value="Bact_solute-bd_prot1"/>
</dbReference>
<evidence type="ECO:0000313" key="2">
    <source>
        <dbReference type="EMBL" id="MBB5836391.1"/>
    </source>
</evidence>
<feature type="signal peptide" evidence="1">
    <location>
        <begin position="1"/>
        <end position="24"/>
    </location>
</feature>
<dbReference type="EMBL" id="JACHMY010000001">
    <property type="protein sequence ID" value="MBB5836391.1"/>
    <property type="molecule type" value="Genomic_DNA"/>
</dbReference>
<dbReference type="SUPFAM" id="SSF53850">
    <property type="entry name" value="Periplasmic binding protein-like II"/>
    <property type="match status" value="1"/>
</dbReference>
<gene>
    <name evidence="2" type="ORF">HDA39_003125</name>
</gene>
<keyword evidence="2" id="KW-0813">Transport</keyword>
<protein>
    <submittedName>
        <fullName evidence="2">Multiple sugar transport system substrate-binding protein</fullName>
    </submittedName>
</protein>
<name>A0A7W9J689_9ACTN</name>
<dbReference type="AlphaFoldDB" id="A0A7W9J689"/>